<keyword evidence="3" id="KW-0804">Transcription</keyword>
<evidence type="ECO:0000313" key="6">
    <source>
        <dbReference type="EMBL" id="QWB31894.1"/>
    </source>
</evidence>
<dbReference type="SMART" id="SM00862">
    <property type="entry name" value="Trans_reg_C"/>
    <property type="match status" value="1"/>
</dbReference>
<feature type="DNA-binding region" description="OmpR/PhoB-type" evidence="4">
    <location>
        <begin position="15"/>
        <end position="115"/>
    </location>
</feature>
<dbReference type="Pfam" id="PF00486">
    <property type="entry name" value="Trans_reg_C"/>
    <property type="match status" value="1"/>
</dbReference>
<sequence length="118" mass="14032">MLCLHHPLIRPIAPKKSIEVKGLFWDEDRFELSYQKQFIKLTPKEFLMLGQLLQNPSKVFSRDQLIQLVWGFDSETEGRTIDSHVRNMREKIRQSGFPIDDHFLTVWGIGYKWINETE</sequence>
<reference evidence="6 7" key="1">
    <citation type="submission" date="2021-05" db="EMBL/GenBank/DDBJ databases">
        <title>Biocontrol using Exiguobacterium acetylicum SI17 against litchi downy blight caused by Peronophythora litchii.</title>
        <authorList>
            <person name="Zheng L."/>
        </authorList>
    </citation>
    <scope>NUCLEOTIDE SEQUENCE [LARGE SCALE GENOMIC DNA]</scope>
    <source>
        <strain evidence="6 7">SI17</strain>
        <plasmid evidence="6 7">p1</plasmid>
    </source>
</reference>
<proteinExistence type="predicted"/>
<evidence type="ECO:0000256" key="3">
    <source>
        <dbReference type="ARBA" id="ARBA00023163"/>
    </source>
</evidence>
<dbReference type="PROSITE" id="PS51755">
    <property type="entry name" value="OMPR_PHOB"/>
    <property type="match status" value="1"/>
</dbReference>
<keyword evidence="6" id="KW-0614">Plasmid</keyword>
<dbReference type="EMBL" id="CP075898">
    <property type="protein sequence ID" value="QWB31894.1"/>
    <property type="molecule type" value="Genomic_DNA"/>
</dbReference>
<dbReference type="CDD" id="cd00383">
    <property type="entry name" value="trans_reg_C"/>
    <property type="match status" value="1"/>
</dbReference>
<feature type="domain" description="OmpR/PhoB-type" evidence="5">
    <location>
        <begin position="15"/>
        <end position="115"/>
    </location>
</feature>
<evidence type="ECO:0000256" key="2">
    <source>
        <dbReference type="ARBA" id="ARBA00023125"/>
    </source>
</evidence>
<evidence type="ECO:0000256" key="4">
    <source>
        <dbReference type="PROSITE-ProRule" id="PRU01091"/>
    </source>
</evidence>
<accession>A0ABX8GE09</accession>
<protein>
    <submittedName>
        <fullName evidence="6">Winged helix-turn-helix domain-containing protein</fullName>
    </submittedName>
</protein>
<gene>
    <name evidence="6" type="ORF">KKI46_16755</name>
</gene>
<dbReference type="InterPro" id="IPR001867">
    <property type="entry name" value="OmpR/PhoB-type_DNA-bd"/>
</dbReference>
<organism evidence="6 7">
    <name type="scientific">Exiguobacterium acetylicum</name>
    <name type="common">Brevibacterium acetylicum</name>
    <dbReference type="NCBI Taxonomy" id="41170"/>
    <lineage>
        <taxon>Bacteria</taxon>
        <taxon>Bacillati</taxon>
        <taxon>Bacillota</taxon>
        <taxon>Bacilli</taxon>
        <taxon>Bacillales</taxon>
        <taxon>Bacillales Family XII. Incertae Sedis</taxon>
        <taxon>Exiguobacterium</taxon>
    </lineage>
</organism>
<dbReference type="PANTHER" id="PTHR48111">
    <property type="entry name" value="REGULATOR OF RPOS"/>
    <property type="match status" value="1"/>
</dbReference>
<keyword evidence="1" id="KW-0805">Transcription regulation</keyword>
<dbReference type="InterPro" id="IPR016032">
    <property type="entry name" value="Sig_transdc_resp-reg_C-effctor"/>
</dbReference>
<dbReference type="Gene3D" id="1.10.10.10">
    <property type="entry name" value="Winged helix-like DNA-binding domain superfamily/Winged helix DNA-binding domain"/>
    <property type="match status" value="1"/>
</dbReference>
<evidence type="ECO:0000259" key="5">
    <source>
        <dbReference type="PROSITE" id="PS51755"/>
    </source>
</evidence>
<name>A0ABX8GE09_EXIAC</name>
<dbReference type="PANTHER" id="PTHR48111:SF73">
    <property type="entry name" value="ALKALINE PHOSPHATASE SYNTHESIS TRANSCRIPTIONAL REGULATORY PROTEIN PHOP"/>
    <property type="match status" value="1"/>
</dbReference>
<evidence type="ECO:0000313" key="7">
    <source>
        <dbReference type="Proteomes" id="UP000679498"/>
    </source>
</evidence>
<dbReference type="SUPFAM" id="SSF46894">
    <property type="entry name" value="C-terminal effector domain of the bipartite response regulators"/>
    <property type="match status" value="1"/>
</dbReference>
<keyword evidence="2 4" id="KW-0238">DNA-binding</keyword>
<geneLocation type="plasmid" evidence="6 7">
    <name>p1</name>
</geneLocation>
<keyword evidence="7" id="KW-1185">Reference proteome</keyword>
<dbReference type="InterPro" id="IPR036388">
    <property type="entry name" value="WH-like_DNA-bd_sf"/>
</dbReference>
<dbReference type="InterPro" id="IPR039420">
    <property type="entry name" value="WalR-like"/>
</dbReference>
<evidence type="ECO:0000256" key="1">
    <source>
        <dbReference type="ARBA" id="ARBA00023015"/>
    </source>
</evidence>
<dbReference type="Proteomes" id="UP000679498">
    <property type="component" value="Plasmid p1"/>
</dbReference>